<feature type="non-terminal residue" evidence="2">
    <location>
        <position position="448"/>
    </location>
</feature>
<protein>
    <submittedName>
        <fullName evidence="2">Phage portal protein</fullName>
    </submittedName>
</protein>
<accession>A0AA43RIU6</accession>
<name>A0AA43RIU6_9ACTN</name>
<evidence type="ECO:0000313" key="3">
    <source>
        <dbReference type="Proteomes" id="UP001168575"/>
    </source>
</evidence>
<dbReference type="Pfam" id="PF04860">
    <property type="entry name" value="Phage_portal"/>
    <property type="match status" value="1"/>
</dbReference>
<evidence type="ECO:0000256" key="1">
    <source>
        <dbReference type="SAM" id="MobiDB-lite"/>
    </source>
</evidence>
<proteinExistence type="predicted"/>
<dbReference type="EMBL" id="JAUMVS010000081">
    <property type="protein sequence ID" value="MDO4842033.1"/>
    <property type="molecule type" value="Genomic_DNA"/>
</dbReference>
<keyword evidence="3" id="KW-1185">Reference proteome</keyword>
<feature type="region of interest" description="Disordered" evidence="1">
    <location>
        <begin position="406"/>
        <end position="448"/>
    </location>
</feature>
<reference evidence="2" key="1">
    <citation type="submission" date="2023-07" db="EMBL/GenBank/DDBJ databases">
        <title>Between Cages and Wild: Unraveling the Impact of Captivity on Animal Microbiomes and Antimicrobial Resistance.</title>
        <authorList>
            <person name="Schmartz G.P."/>
            <person name="Rehner J."/>
            <person name="Schuff M.J."/>
            <person name="Becker S.L."/>
            <person name="Kravczyk M."/>
            <person name="Gurevich A."/>
            <person name="Francke R."/>
            <person name="Mueller R."/>
            <person name="Keller V."/>
            <person name="Keller A."/>
        </authorList>
    </citation>
    <scope>NUCLEOTIDE SEQUENCE</scope>
    <source>
        <strain evidence="2">S12M_St_49</strain>
    </source>
</reference>
<comment type="caution">
    <text evidence="2">The sequence shown here is derived from an EMBL/GenBank/DDBJ whole genome shotgun (WGS) entry which is preliminary data.</text>
</comment>
<dbReference type="Proteomes" id="UP001168575">
    <property type="component" value="Unassembled WGS sequence"/>
</dbReference>
<dbReference type="InterPro" id="IPR006944">
    <property type="entry name" value="Phage/GTA_portal"/>
</dbReference>
<gene>
    <name evidence="2" type="ORF">Q3982_05085</name>
</gene>
<evidence type="ECO:0000313" key="2">
    <source>
        <dbReference type="EMBL" id="MDO4842033.1"/>
    </source>
</evidence>
<organism evidence="2 3">
    <name type="scientific">Phoenicibacter congonensis</name>
    <dbReference type="NCBI Taxonomy" id="1944646"/>
    <lineage>
        <taxon>Bacteria</taxon>
        <taxon>Bacillati</taxon>
        <taxon>Actinomycetota</taxon>
        <taxon>Coriobacteriia</taxon>
        <taxon>Eggerthellales</taxon>
        <taxon>Eggerthellaceae</taxon>
        <taxon>Phoenicibacter</taxon>
    </lineage>
</organism>
<sequence>MGLFSRAKAFFGGSANDQYQYALPGGIEFITVTDGAGNVSAELHSSNEHRDAYYSNAFRACELAKCRPLAALPVHVYRRRDGVRETPSYRFCKRYETILRTKWNPFMSASEGTRWAMMTKDIKGNAFMRLEVDGAGLPVAIWPLAHKPVVEVHNGRPVFRYGGDKFTNPGCYLDSEIIWVKSPILDSDCLYGVSLAELAARELGLSIDLEEFYARTISGEGTFPGWLETPSKLDKQDFETLKRQLSDGGGIVRAGKVRIFDKGLTYKSNSQNMADMSLVEQEKWILQQTCRTLSVPPQEVYDLSHATYSNVEQGALDFANKTLMPECDSLERALSAPIWAAGYEDCYVQIDMNGLLRGLYKDRMEGYRIAINAGFFCANDARAKEDLPPFVGGEVFFRQSSMVPVDPETGEELAERHNTSLSSAPADGPKDPDTADTSDVSGTALAVI</sequence>
<dbReference type="AlphaFoldDB" id="A0AA43RIU6"/>